<evidence type="ECO:0000313" key="2">
    <source>
        <dbReference type="Proteomes" id="UP000265520"/>
    </source>
</evidence>
<keyword evidence="2" id="KW-1185">Reference proteome</keyword>
<evidence type="ECO:0000313" key="1">
    <source>
        <dbReference type="EMBL" id="MCI26272.1"/>
    </source>
</evidence>
<organism evidence="1 2">
    <name type="scientific">Trifolium medium</name>
    <dbReference type="NCBI Taxonomy" id="97028"/>
    <lineage>
        <taxon>Eukaryota</taxon>
        <taxon>Viridiplantae</taxon>
        <taxon>Streptophyta</taxon>
        <taxon>Embryophyta</taxon>
        <taxon>Tracheophyta</taxon>
        <taxon>Spermatophyta</taxon>
        <taxon>Magnoliopsida</taxon>
        <taxon>eudicotyledons</taxon>
        <taxon>Gunneridae</taxon>
        <taxon>Pentapetalae</taxon>
        <taxon>rosids</taxon>
        <taxon>fabids</taxon>
        <taxon>Fabales</taxon>
        <taxon>Fabaceae</taxon>
        <taxon>Papilionoideae</taxon>
        <taxon>50 kb inversion clade</taxon>
        <taxon>NPAAA clade</taxon>
        <taxon>Hologalegina</taxon>
        <taxon>IRL clade</taxon>
        <taxon>Trifolieae</taxon>
        <taxon>Trifolium</taxon>
    </lineage>
</organism>
<dbReference type="EMBL" id="LXQA010152236">
    <property type="protein sequence ID" value="MCI26272.1"/>
    <property type="molecule type" value="Genomic_DNA"/>
</dbReference>
<dbReference type="AlphaFoldDB" id="A0A392QQX2"/>
<dbReference type="Proteomes" id="UP000265520">
    <property type="component" value="Unassembled WGS sequence"/>
</dbReference>
<sequence length="38" mass="4285">MVRLASEGNGPERELEWIKREVSLESKLRSEGSVPLSD</sequence>
<name>A0A392QQX2_9FABA</name>
<comment type="caution">
    <text evidence="1">The sequence shown here is derived from an EMBL/GenBank/DDBJ whole genome shotgun (WGS) entry which is preliminary data.</text>
</comment>
<proteinExistence type="predicted"/>
<reference evidence="1 2" key="1">
    <citation type="journal article" date="2018" name="Front. Plant Sci.">
        <title>Red Clover (Trifolium pratense) and Zigzag Clover (T. medium) - A Picture of Genomic Similarities and Differences.</title>
        <authorList>
            <person name="Dluhosova J."/>
            <person name="Istvanek J."/>
            <person name="Nedelnik J."/>
            <person name="Repkova J."/>
        </authorList>
    </citation>
    <scope>NUCLEOTIDE SEQUENCE [LARGE SCALE GENOMIC DNA]</scope>
    <source>
        <strain evidence="2">cv. 10/8</strain>
        <tissue evidence="1">Leaf</tissue>
    </source>
</reference>
<protein>
    <submittedName>
        <fullName evidence="1">Uncharacterized protein</fullName>
    </submittedName>
</protein>
<feature type="non-terminal residue" evidence="1">
    <location>
        <position position="38"/>
    </location>
</feature>
<accession>A0A392QQX2</accession>